<dbReference type="Gene3D" id="3.40.1350.10">
    <property type="match status" value="1"/>
</dbReference>
<evidence type="ECO:0000256" key="1">
    <source>
        <dbReference type="ARBA" id="ARBA00006091"/>
    </source>
</evidence>
<reference evidence="4 5" key="1">
    <citation type="submission" date="2024-04" db="EMBL/GenBank/DDBJ databases">
        <title>Symmetric and asymmetric DNA N6-adenine methylation regulates different biological responses in Mucorales.</title>
        <authorList>
            <consortium name="Lawrence Berkeley National Laboratory"/>
            <person name="Lax C."/>
            <person name="Mondo S.J."/>
            <person name="Osorio-Concepcion M."/>
            <person name="Muszewska A."/>
            <person name="Corrochano-Luque M."/>
            <person name="Gutierrez G."/>
            <person name="Riley R."/>
            <person name="Lipzen A."/>
            <person name="Guo J."/>
            <person name="Hundley H."/>
            <person name="Amirebrahimi M."/>
            <person name="Ng V."/>
            <person name="Lorenzo-Gutierrez D."/>
            <person name="Binder U."/>
            <person name="Yang J."/>
            <person name="Song Y."/>
            <person name="Canovas D."/>
            <person name="Navarro E."/>
            <person name="Freitag M."/>
            <person name="Gabaldon T."/>
            <person name="Grigoriev I.V."/>
            <person name="Corrochano L.M."/>
            <person name="Nicolas F.E."/>
            <person name="Garre V."/>
        </authorList>
    </citation>
    <scope>NUCLEOTIDE SEQUENCE [LARGE SCALE GENOMIC DNA]</scope>
    <source>
        <strain evidence="4 5">L51</strain>
    </source>
</reference>
<sequence>MLLDTFSTFANVYPKQTPLLKQVYFDLVLEKTWKQVKIEKVDSLSLCAIVAHEPGTPETQLSVARLATIFVSITEAGLSNTLQGTPPTQITLAIVSPDSTTVYYHVEKGLVGPKDKI</sequence>
<dbReference type="SUPFAM" id="SSF53032">
    <property type="entry name" value="tRNA-intron endonuclease catalytic domain-like"/>
    <property type="match status" value="1"/>
</dbReference>
<evidence type="ECO:0000313" key="4">
    <source>
        <dbReference type="EMBL" id="KAL0097199.1"/>
    </source>
</evidence>
<accession>A0ABR3BEC2</accession>
<dbReference type="EMBL" id="JBCLYO010000001">
    <property type="protein sequence ID" value="KAL0097199.1"/>
    <property type="molecule type" value="Genomic_DNA"/>
</dbReference>
<evidence type="ECO:0000256" key="2">
    <source>
        <dbReference type="ARBA" id="ARBA00022694"/>
    </source>
</evidence>
<dbReference type="InterPro" id="IPR018593">
    <property type="entry name" value="tRNA-endonuc_su_Sen15"/>
</dbReference>
<name>A0ABR3BEC2_PHYBL</name>
<dbReference type="InterPro" id="IPR011856">
    <property type="entry name" value="tRNA_endonuc-like_dom_sf"/>
</dbReference>
<dbReference type="PANTHER" id="PTHR28582">
    <property type="entry name" value="TRNA-SPLICING ENDONUCLEASE SUBUNIT SEN15"/>
    <property type="match status" value="1"/>
</dbReference>
<proteinExistence type="inferred from homology"/>
<comment type="caution">
    <text evidence="4">The sequence shown here is derived from an EMBL/GenBank/DDBJ whole genome shotgun (WGS) entry which is preliminary data.</text>
</comment>
<evidence type="ECO:0000313" key="5">
    <source>
        <dbReference type="Proteomes" id="UP001448207"/>
    </source>
</evidence>
<keyword evidence="2" id="KW-0819">tRNA processing</keyword>
<gene>
    <name evidence="4" type="ORF">J3Q64DRAFT_1828411</name>
</gene>
<keyword evidence="5" id="KW-1185">Reference proteome</keyword>
<comment type="similarity">
    <text evidence="1">Belongs to the SEN15 family.</text>
</comment>
<dbReference type="Proteomes" id="UP001448207">
    <property type="component" value="Unassembled WGS sequence"/>
</dbReference>
<dbReference type="Pfam" id="PF09631">
    <property type="entry name" value="Sen15"/>
    <property type="match status" value="1"/>
</dbReference>
<protein>
    <recommendedName>
        <fullName evidence="3">tRNA-splicing endonuclease subunit Sen15 domain-containing protein</fullName>
    </recommendedName>
</protein>
<dbReference type="InterPro" id="IPR036167">
    <property type="entry name" value="tRNA_intron_Endo_cat-like_sf"/>
</dbReference>
<feature type="domain" description="tRNA-splicing endonuclease subunit Sen15" evidence="3">
    <location>
        <begin position="22"/>
        <end position="115"/>
    </location>
</feature>
<evidence type="ECO:0000259" key="3">
    <source>
        <dbReference type="Pfam" id="PF09631"/>
    </source>
</evidence>
<organism evidence="4 5">
    <name type="scientific">Phycomyces blakesleeanus</name>
    <dbReference type="NCBI Taxonomy" id="4837"/>
    <lineage>
        <taxon>Eukaryota</taxon>
        <taxon>Fungi</taxon>
        <taxon>Fungi incertae sedis</taxon>
        <taxon>Mucoromycota</taxon>
        <taxon>Mucoromycotina</taxon>
        <taxon>Mucoromycetes</taxon>
        <taxon>Mucorales</taxon>
        <taxon>Phycomycetaceae</taxon>
        <taxon>Phycomyces</taxon>
    </lineage>
</organism>
<dbReference type="PANTHER" id="PTHR28582:SF1">
    <property type="entry name" value="TRNA-SPLICING ENDONUCLEASE SUBUNIT SEN15"/>
    <property type="match status" value="1"/>
</dbReference>